<sequence length="245" mass="26067">MTITRKLAGAGAAVVVAGSMLVAAPAASAAGDYDKYPCQEGLARSPFLPVNPAANQWNPNGKHGKGGGGSNGMMSAGEAIGGLISMIVDETRMDSRREKFTEEALAAADKASSGRWNIAVLYQGLSYDGKTIAPSLGNGSSYFKKHDWGGSLVQNEPAAKLMLCHWGLGTTNPETRKKVAPAHVYSVYVFDTAETLVNPGDGGFINWRFKGWFNRDGNTVRFDKAPGYPEKQNLDPLDARPGSQK</sequence>
<feature type="signal peptide" evidence="2">
    <location>
        <begin position="1"/>
        <end position="29"/>
    </location>
</feature>
<comment type="caution">
    <text evidence="3">The sequence shown here is derived from an EMBL/GenBank/DDBJ whole genome shotgun (WGS) entry which is preliminary data.</text>
</comment>
<feature type="chain" id="PRO_5030545711" evidence="2">
    <location>
        <begin position="30"/>
        <end position="245"/>
    </location>
</feature>
<feature type="region of interest" description="Disordered" evidence="1">
    <location>
        <begin position="223"/>
        <end position="245"/>
    </location>
</feature>
<evidence type="ECO:0000256" key="2">
    <source>
        <dbReference type="SAM" id="SignalP"/>
    </source>
</evidence>
<dbReference type="EMBL" id="JACHIN010000026">
    <property type="protein sequence ID" value="MBB5084772.1"/>
    <property type="molecule type" value="Genomic_DNA"/>
</dbReference>
<keyword evidence="2" id="KW-0732">Signal</keyword>
<accession>A0A7W8AEM1</accession>
<feature type="region of interest" description="Disordered" evidence="1">
    <location>
        <begin position="49"/>
        <end position="72"/>
    </location>
</feature>
<evidence type="ECO:0000313" key="3">
    <source>
        <dbReference type="EMBL" id="MBB5084772.1"/>
    </source>
</evidence>
<dbReference type="AlphaFoldDB" id="A0A7W8AEM1"/>
<evidence type="ECO:0000256" key="1">
    <source>
        <dbReference type="SAM" id="MobiDB-lite"/>
    </source>
</evidence>
<reference evidence="3 4" key="1">
    <citation type="submission" date="2020-08" db="EMBL/GenBank/DDBJ databases">
        <title>Genomic Encyclopedia of Type Strains, Phase IV (KMG-IV): sequencing the most valuable type-strain genomes for metagenomic binning, comparative biology and taxonomic classification.</title>
        <authorList>
            <person name="Goeker M."/>
        </authorList>
    </citation>
    <scope>NUCLEOTIDE SEQUENCE [LARGE SCALE GENOMIC DNA]</scope>
    <source>
        <strain evidence="3 4">DSM 45385</strain>
    </source>
</reference>
<evidence type="ECO:0000313" key="4">
    <source>
        <dbReference type="Proteomes" id="UP000568380"/>
    </source>
</evidence>
<organism evidence="3 4">
    <name type="scientific">Nonomuraea endophytica</name>
    <dbReference type="NCBI Taxonomy" id="714136"/>
    <lineage>
        <taxon>Bacteria</taxon>
        <taxon>Bacillati</taxon>
        <taxon>Actinomycetota</taxon>
        <taxon>Actinomycetes</taxon>
        <taxon>Streptosporangiales</taxon>
        <taxon>Streptosporangiaceae</taxon>
        <taxon>Nonomuraea</taxon>
    </lineage>
</organism>
<name>A0A7W8AEM1_9ACTN</name>
<dbReference type="Proteomes" id="UP000568380">
    <property type="component" value="Unassembled WGS sequence"/>
</dbReference>
<gene>
    <name evidence="3" type="ORF">HNR40_010283</name>
</gene>
<keyword evidence="4" id="KW-1185">Reference proteome</keyword>
<dbReference type="RefSeq" id="WP_184975328.1">
    <property type="nucleotide sequence ID" value="NZ_JACHIN010000026.1"/>
</dbReference>
<protein>
    <submittedName>
        <fullName evidence="3">Uncharacterized protein</fullName>
    </submittedName>
</protein>
<proteinExistence type="predicted"/>